<evidence type="ECO:0000256" key="1">
    <source>
        <dbReference type="ARBA" id="ARBA00022630"/>
    </source>
</evidence>
<dbReference type="SUPFAM" id="SSF55447">
    <property type="entry name" value="CO dehydrogenase flavoprotein C-terminal domain-like"/>
    <property type="match status" value="1"/>
</dbReference>
<evidence type="ECO:0000259" key="4">
    <source>
        <dbReference type="PROSITE" id="PS51387"/>
    </source>
</evidence>
<dbReference type="InterPro" id="IPR036318">
    <property type="entry name" value="FAD-bd_PCMH-like_sf"/>
</dbReference>
<comment type="caution">
    <text evidence="5">The sequence shown here is derived from an EMBL/GenBank/DDBJ whole genome shotgun (WGS) entry which is preliminary data.</text>
</comment>
<dbReference type="PANTHER" id="PTHR42659:SF2">
    <property type="entry name" value="XANTHINE DEHYDROGENASE SUBUNIT C-RELATED"/>
    <property type="match status" value="1"/>
</dbReference>
<organism evidence="5 6">
    <name type="scientific">Marinibaculum pumilum</name>
    <dbReference type="NCBI Taxonomy" id="1766165"/>
    <lineage>
        <taxon>Bacteria</taxon>
        <taxon>Pseudomonadati</taxon>
        <taxon>Pseudomonadota</taxon>
        <taxon>Alphaproteobacteria</taxon>
        <taxon>Rhodospirillales</taxon>
        <taxon>Rhodospirillaceae</taxon>
        <taxon>Marinibaculum</taxon>
    </lineage>
</organism>
<feature type="domain" description="FAD-binding PCMH-type" evidence="4">
    <location>
        <begin position="26"/>
        <end position="201"/>
    </location>
</feature>
<keyword evidence="6" id="KW-1185">Reference proteome</keyword>
<dbReference type="InterPro" id="IPR002346">
    <property type="entry name" value="Mopterin_DH_FAD-bd"/>
</dbReference>
<dbReference type="SUPFAM" id="SSF56176">
    <property type="entry name" value="FAD-binding/transporter-associated domain-like"/>
    <property type="match status" value="1"/>
</dbReference>
<dbReference type="Gene3D" id="3.30.390.50">
    <property type="entry name" value="CO dehydrogenase flavoprotein, C-terminal domain"/>
    <property type="match status" value="1"/>
</dbReference>
<evidence type="ECO:0000256" key="3">
    <source>
        <dbReference type="ARBA" id="ARBA00023002"/>
    </source>
</evidence>
<dbReference type="Gene3D" id="3.30.43.10">
    <property type="entry name" value="Uridine Diphospho-n-acetylenolpyruvylglucosamine Reductase, domain 2"/>
    <property type="match status" value="1"/>
</dbReference>
<protein>
    <submittedName>
        <fullName evidence="5">FAD binding domain-containing protein</fullName>
    </submittedName>
</protein>
<dbReference type="PROSITE" id="PS51387">
    <property type="entry name" value="FAD_PCMH"/>
    <property type="match status" value="1"/>
</dbReference>
<dbReference type="InterPro" id="IPR005107">
    <property type="entry name" value="CO_DH_flav_C"/>
</dbReference>
<keyword evidence="1" id="KW-0285">Flavoprotein</keyword>
<evidence type="ECO:0000313" key="6">
    <source>
        <dbReference type="Proteomes" id="UP001595528"/>
    </source>
</evidence>
<sequence length="315" mass="32463">MSWIDRLPSIRQAPKGLVDVRQGMGADAEAMKYFEPTDLGEALDLLASDEDLACLAGGQTLVGVLNLGVAEVGGLVSLRRISGLNEIQVNETGVTVGAMATHAAVARDARLAGRFALLKEAAGRIAHPAIRSQGTMGGSICHADPAADYPGVLVALDAQVEVAAATGRRRIAAQDFFVDFLTNALEPGEMVTAVHFPPAPAGAREAGIYEKFTRVDGDYATVSVACTIGMDGTACSSAGIALGSCDVRPVRSTAAEAALLGGSLDDAAVAEAGRLLAEAADPQTDTRGSADYRRRLIPGLVARAIGRARAALDLQ</sequence>
<dbReference type="InterPro" id="IPR016167">
    <property type="entry name" value="FAD-bd_PCMH_sub1"/>
</dbReference>
<reference evidence="6" key="1">
    <citation type="journal article" date="2019" name="Int. J. Syst. Evol. Microbiol.">
        <title>The Global Catalogue of Microorganisms (GCM) 10K type strain sequencing project: providing services to taxonomists for standard genome sequencing and annotation.</title>
        <authorList>
            <consortium name="The Broad Institute Genomics Platform"/>
            <consortium name="The Broad Institute Genome Sequencing Center for Infectious Disease"/>
            <person name="Wu L."/>
            <person name="Ma J."/>
        </authorList>
    </citation>
    <scope>NUCLEOTIDE SEQUENCE [LARGE SCALE GENOMIC DNA]</scope>
    <source>
        <strain evidence="6">KCTC 42964</strain>
    </source>
</reference>
<dbReference type="PANTHER" id="PTHR42659">
    <property type="entry name" value="XANTHINE DEHYDROGENASE SUBUNIT C-RELATED"/>
    <property type="match status" value="1"/>
</dbReference>
<dbReference type="InterPro" id="IPR016169">
    <property type="entry name" value="FAD-bd_PCMH_sub2"/>
</dbReference>
<keyword evidence="3" id="KW-0560">Oxidoreductase</keyword>
<dbReference type="RefSeq" id="WP_379901499.1">
    <property type="nucleotide sequence ID" value="NZ_JBHRTR010000028.1"/>
</dbReference>
<dbReference type="EMBL" id="JBHRTR010000028">
    <property type="protein sequence ID" value="MFC3228413.1"/>
    <property type="molecule type" value="Genomic_DNA"/>
</dbReference>
<evidence type="ECO:0000313" key="5">
    <source>
        <dbReference type="EMBL" id="MFC3228413.1"/>
    </source>
</evidence>
<dbReference type="Gene3D" id="3.30.465.10">
    <property type="match status" value="1"/>
</dbReference>
<evidence type="ECO:0000256" key="2">
    <source>
        <dbReference type="ARBA" id="ARBA00022827"/>
    </source>
</evidence>
<dbReference type="SMART" id="SM01092">
    <property type="entry name" value="CO_deh_flav_C"/>
    <property type="match status" value="1"/>
</dbReference>
<gene>
    <name evidence="5" type="ORF">ACFOGJ_14310</name>
</gene>
<dbReference type="InterPro" id="IPR016166">
    <property type="entry name" value="FAD-bd_PCMH"/>
</dbReference>
<dbReference type="InterPro" id="IPR051312">
    <property type="entry name" value="Diverse_Substr_Oxidored"/>
</dbReference>
<proteinExistence type="predicted"/>
<name>A0ABV7L173_9PROT</name>
<dbReference type="Pfam" id="PF00941">
    <property type="entry name" value="FAD_binding_5"/>
    <property type="match status" value="1"/>
</dbReference>
<accession>A0ABV7L173</accession>
<keyword evidence="2" id="KW-0274">FAD</keyword>
<dbReference type="InterPro" id="IPR036683">
    <property type="entry name" value="CO_DH_flav_C_dom_sf"/>
</dbReference>
<dbReference type="Pfam" id="PF03450">
    <property type="entry name" value="CO_deh_flav_C"/>
    <property type="match status" value="1"/>
</dbReference>
<dbReference type="Proteomes" id="UP001595528">
    <property type="component" value="Unassembled WGS sequence"/>
</dbReference>